<proteinExistence type="predicted"/>
<protein>
    <submittedName>
        <fullName evidence="1">Uncharacterized protein</fullName>
    </submittedName>
</protein>
<organism evidence="1">
    <name type="scientific">Cacopsylla melanoneura</name>
    <dbReference type="NCBI Taxonomy" id="428564"/>
    <lineage>
        <taxon>Eukaryota</taxon>
        <taxon>Metazoa</taxon>
        <taxon>Ecdysozoa</taxon>
        <taxon>Arthropoda</taxon>
        <taxon>Hexapoda</taxon>
        <taxon>Insecta</taxon>
        <taxon>Pterygota</taxon>
        <taxon>Neoptera</taxon>
        <taxon>Paraneoptera</taxon>
        <taxon>Hemiptera</taxon>
        <taxon>Sternorrhyncha</taxon>
        <taxon>Psylloidea</taxon>
        <taxon>Psyllidae</taxon>
        <taxon>Psyllinae</taxon>
        <taxon>Cacopsylla</taxon>
    </lineage>
</organism>
<sequence length="108" mass="12442">MGWTGEIPVLVSQQKNYSYAVVHHSYKWHLCIHLFLVFSPVDRKTAVEVQLLVIFHQIFLISARLATVVCFSISQTVISFVFPYIISRWGLYEVPVYQGSIIIKLPTD</sequence>
<dbReference type="EMBL" id="HBUF01095503">
    <property type="protein sequence ID" value="CAG6636743.1"/>
    <property type="molecule type" value="Transcribed_RNA"/>
</dbReference>
<accession>A0A8D8QR54</accession>
<reference evidence="1" key="1">
    <citation type="submission" date="2021-05" db="EMBL/GenBank/DDBJ databases">
        <authorList>
            <person name="Alioto T."/>
            <person name="Alioto T."/>
            <person name="Gomez Garrido J."/>
        </authorList>
    </citation>
    <scope>NUCLEOTIDE SEQUENCE</scope>
</reference>
<evidence type="ECO:0000313" key="1">
    <source>
        <dbReference type="EMBL" id="CAG6636743.1"/>
    </source>
</evidence>
<dbReference type="AlphaFoldDB" id="A0A8D8QR54"/>
<name>A0A8D8QR54_9HEMI</name>